<feature type="compositionally biased region" description="Polar residues" evidence="5">
    <location>
        <begin position="14"/>
        <end position="24"/>
    </location>
</feature>
<evidence type="ECO:0000256" key="1">
    <source>
        <dbReference type="ARBA" id="ARBA00004123"/>
    </source>
</evidence>
<feature type="domain" description="RST" evidence="7">
    <location>
        <begin position="352"/>
        <end position="423"/>
    </location>
</feature>
<dbReference type="InterPro" id="IPR044964">
    <property type="entry name" value="RCD1/SRO1-5"/>
</dbReference>
<dbReference type="InterPro" id="IPR022003">
    <property type="entry name" value="RST"/>
</dbReference>
<feature type="region of interest" description="Disordered" evidence="5">
    <location>
        <begin position="1"/>
        <end position="62"/>
    </location>
</feature>
<keyword evidence="3" id="KW-0346">Stress response</keyword>
<dbReference type="InterPro" id="IPR012317">
    <property type="entry name" value="Poly(ADP-ribose)pol_cat_dom"/>
</dbReference>
<reference evidence="8" key="2">
    <citation type="journal article" date="2024" name="Plant">
        <title>Genomic evolution and insights into agronomic trait innovations of Sesamum species.</title>
        <authorList>
            <person name="Miao H."/>
            <person name="Wang L."/>
            <person name="Qu L."/>
            <person name="Liu H."/>
            <person name="Sun Y."/>
            <person name="Le M."/>
            <person name="Wang Q."/>
            <person name="Wei S."/>
            <person name="Zheng Y."/>
            <person name="Lin W."/>
            <person name="Duan Y."/>
            <person name="Cao H."/>
            <person name="Xiong S."/>
            <person name="Wang X."/>
            <person name="Wei L."/>
            <person name="Li C."/>
            <person name="Ma Q."/>
            <person name="Ju M."/>
            <person name="Zhao R."/>
            <person name="Li G."/>
            <person name="Mu C."/>
            <person name="Tian Q."/>
            <person name="Mei H."/>
            <person name="Zhang T."/>
            <person name="Gao T."/>
            <person name="Zhang H."/>
        </authorList>
    </citation>
    <scope>NUCLEOTIDE SEQUENCE</scope>
    <source>
        <strain evidence="8">G02</strain>
    </source>
</reference>
<dbReference type="PROSITE" id="PS51879">
    <property type="entry name" value="RST"/>
    <property type="match status" value="1"/>
</dbReference>
<dbReference type="GO" id="GO:0005634">
    <property type="term" value="C:nucleus"/>
    <property type="evidence" value="ECO:0007669"/>
    <property type="project" value="UniProtKB-SubCell"/>
</dbReference>
<dbReference type="PROSITE" id="PS51059">
    <property type="entry name" value="PARP_CATALYTIC"/>
    <property type="match status" value="1"/>
</dbReference>
<evidence type="ECO:0000256" key="4">
    <source>
        <dbReference type="ARBA" id="ARBA00023242"/>
    </source>
</evidence>
<feature type="compositionally biased region" description="Basic and acidic residues" evidence="5">
    <location>
        <begin position="1"/>
        <end position="10"/>
    </location>
</feature>
<evidence type="ECO:0000259" key="7">
    <source>
        <dbReference type="PROSITE" id="PS51879"/>
    </source>
</evidence>
<evidence type="ECO:0000256" key="2">
    <source>
        <dbReference type="ARBA" id="ARBA00022473"/>
    </source>
</evidence>
<dbReference type="SUPFAM" id="SSF56399">
    <property type="entry name" value="ADP-ribosylation"/>
    <property type="match status" value="1"/>
</dbReference>
<dbReference type="EMBL" id="JACGWJ010000001">
    <property type="protein sequence ID" value="KAL0440913.1"/>
    <property type="molecule type" value="Genomic_DNA"/>
</dbReference>
<dbReference type="PANTHER" id="PTHR32263">
    <property type="entry name" value="INACTIVE POLY [ADP-RIBOSE] POLYMERASE SRO4-RELATED"/>
    <property type="match status" value="1"/>
</dbReference>
<feature type="domain" description="PARP catalytic" evidence="6">
    <location>
        <begin position="138"/>
        <end position="356"/>
    </location>
</feature>
<sequence>MNIKEEDFKLPSHSMESNDGNSERLQPPATKRIKTITPFEDRPNDEDTINLHSESLRPPSPERIKTITPFEDRFNDDDTVNLHSERLQPPAPERIKTITPFEDRLDDEDTVNLHSSTNIEDQVLKFPSPSECGSGVLSPDDEQKPWLSNGFVRIPDDDMKYENIKKKLVSTLSSCGFSAQVETIHRNGYSSMTSRARLHSFSIYSKAMQMKANGNANVKHAWYGASKQEISKILSYGFGLPSNNGVYGYGVYLSTVDQPLESFQSSTADEGGLRHMLLCRVLLGSMEVICPGSQQYHPSSEEFDSGVDDLTSPKKYIVWTTKMNTHILPDFVIGYRISSCCSGYQKILQPPKQPTSDWMHLDTLINALPKFIPADAIKSLSKHHRQYKKQKITRHAMIQRLRHVVGDDLLLLMIKSYGEKIKASAGSNTDDQPTNGRI</sequence>
<evidence type="ECO:0000313" key="8">
    <source>
        <dbReference type="EMBL" id="KAL0440913.1"/>
    </source>
</evidence>
<proteinExistence type="predicted"/>
<comment type="caution">
    <text evidence="8">The sequence shown here is derived from an EMBL/GenBank/DDBJ whole genome shotgun (WGS) entry which is preliminary data.</text>
</comment>
<accession>A0AAW2WHQ2</accession>
<dbReference type="Pfam" id="PF12174">
    <property type="entry name" value="RST"/>
    <property type="match status" value="1"/>
</dbReference>
<evidence type="ECO:0000256" key="3">
    <source>
        <dbReference type="ARBA" id="ARBA00023016"/>
    </source>
</evidence>
<gene>
    <name evidence="8" type="ORF">Sradi_0030200</name>
</gene>
<protein>
    <submittedName>
        <fullName evidence="8">Inactive poly [ADP-ribose] polymerase SRO5</fullName>
    </submittedName>
</protein>
<keyword evidence="2" id="KW-0217">Developmental protein</keyword>
<reference evidence="8" key="1">
    <citation type="submission" date="2020-06" db="EMBL/GenBank/DDBJ databases">
        <authorList>
            <person name="Li T."/>
            <person name="Hu X."/>
            <person name="Zhang T."/>
            <person name="Song X."/>
            <person name="Zhang H."/>
            <person name="Dai N."/>
            <person name="Sheng W."/>
            <person name="Hou X."/>
            <person name="Wei L."/>
        </authorList>
    </citation>
    <scope>NUCLEOTIDE SEQUENCE</scope>
    <source>
        <strain evidence="8">G02</strain>
        <tissue evidence="8">Leaf</tissue>
    </source>
</reference>
<evidence type="ECO:0000259" key="6">
    <source>
        <dbReference type="PROSITE" id="PS51059"/>
    </source>
</evidence>
<dbReference type="GO" id="GO:0003950">
    <property type="term" value="F:NAD+ poly-ADP-ribosyltransferase activity"/>
    <property type="evidence" value="ECO:0007669"/>
    <property type="project" value="InterPro"/>
</dbReference>
<dbReference type="Gene3D" id="3.90.228.10">
    <property type="match status" value="1"/>
</dbReference>
<name>A0AAW2WHQ2_SESRA</name>
<dbReference type="AlphaFoldDB" id="A0AAW2WHQ2"/>
<evidence type="ECO:0000256" key="5">
    <source>
        <dbReference type="SAM" id="MobiDB-lite"/>
    </source>
</evidence>
<keyword evidence="4" id="KW-0539">Nucleus</keyword>
<organism evidence="8">
    <name type="scientific">Sesamum radiatum</name>
    <name type="common">Black benniseed</name>
    <dbReference type="NCBI Taxonomy" id="300843"/>
    <lineage>
        <taxon>Eukaryota</taxon>
        <taxon>Viridiplantae</taxon>
        <taxon>Streptophyta</taxon>
        <taxon>Embryophyta</taxon>
        <taxon>Tracheophyta</taxon>
        <taxon>Spermatophyta</taxon>
        <taxon>Magnoliopsida</taxon>
        <taxon>eudicotyledons</taxon>
        <taxon>Gunneridae</taxon>
        <taxon>Pentapetalae</taxon>
        <taxon>asterids</taxon>
        <taxon>lamiids</taxon>
        <taxon>Lamiales</taxon>
        <taxon>Pedaliaceae</taxon>
        <taxon>Sesamum</taxon>
    </lineage>
</organism>
<dbReference type="PANTHER" id="PTHR32263:SF12">
    <property type="entry name" value="INACTIVE POLY [ADP-RIBOSE] POLYMERASE SRO4-RELATED"/>
    <property type="match status" value="1"/>
</dbReference>
<comment type="subcellular location">
    <subcellularLocation>
        <location evidence="1">Nucleus</location>
    </subcellularLocation>
</comment>